<evidence type="ECO:0000313" key="2">
    <source>
        <dbReference type="EMBL" id="MEE1944718.1"/>
    </source>
</evidence>
<gene>
    <name evidence="2" type="ORF">VRU48_06340</name>
</gene>
<dbReference type="Proteomes" id="UP001336835">
    <property type="component" value="Unassembled WGS sequence"/>
</dbReference>
<feature type="transmembrane region" description="Helical" evidence="1">
    <location>
        <begin position="142"/>
        <end position="160"/>
    </location>
</feature>
<keyword evidence="1" id="KW-0812">Transmembrane</keyword>
<dbReference type="EMBL" id="JAZDQT010000001">
    <property type="protein sequence ID" value="MEE1944718.1"/>
    <property type="molecule type" value="Genomic_DNA"/>
</dbReference>
<evidence type="ECO:0000256" key="1">
    <source>
        <dbReference type="SAM" id="Phobius"/>
    </source>
</evidence>
<dbReference type="RefSeq" id="WP_330107078.1">
    <property type="nucleotide sequence ID" value="NZ_JAZDQT010000001.1"/>
</dbReference>
<proteinExistence type="predicted"/>
<sequence length="161" mass="18537">MDAILTWTKGFFESNYQIFSNGQIKNSLLFNTWKNEAQGIGTSQSYYFRTSGFLNPTTQIFNQQQELIGTINYNSWQTKATINMSSGEQFMWNFTNGWYSKWAVGSFQGKQILFDSNSSSGVISTNTDDEVLLLIGLFIREFHSRLFIFLILIILIPIILH</sequence>
<accession>A0ABU7I5I0</accession>
<evidence type="ECO:0000313" key="3">
    <source>
        <dbReference type="Proteomes" id="UP001336835"/>
    </source>
</evidence>
<reference evidence="2 3" key="1">
    <citation type="submission" date="2024-01" db="EMBL/GenBank/DDBJ databases">
        <title>Pedobacter sp. nov., isolated from fresh soil.</title>
        <authorList>
            <person name="Le N.T.T."/>
        </authorList>
    </citation>
    <scope>NUCLEOTIDE SEQUENCE [LARGE SCALE GENOMIC DNA]</scope>
    <source>
        <strain evidence="2 3">KR3-3</strain>
    </source>
</reference>
<name>A0ABU7I5I0_9SPHI</name>
<comment type="caution">
    <text evidence="2">The sequence shown here is derived from an EMBL/GenBank/DDBJ whole genome shotgun (WGS) entry which is preliminary data.</text>
</comment>
<keyword evidence="3" id="KW-1185">Reference proteome</keyword>
<organism evidence="2 3">
    <name type="scientific">Pedobacter albus</name>
    <dbReference type="NCBI Taxonomy" id="3113905"/>
    <lineage>
        <taxon>Bacteria</taxon>
        <taxon>Pseudomonadati</taxon>
        <taxon>Bacteroidota</taxon>
        <taxon>Sphingobacteriia</taxon>
        <taxon>Sphingobacteriales</taxon>
        <taxon>Sphingobacteriaceae</taxon>
        <taxon>Pedobacter</taxon>
    </lineage>
</organism>
<protein>
    <submittedName>
        <fullName evidence="2">Uncharacterized protein</fullName>
    </submittedName>
</protein>
<keyword evidence="1" id="KW-1133">Transmembrane helix</keyword>
<keyword evidence="1" id="KW-0472">Membrane</keyword>